<keyword evidence="3" id="KW-1185">Reference proteome</keyword>
<protein>
    <submittedName>
        <fullName evidence="2">Uncharacterized protein</fullName>
    </submittedName>
</protein>
<organism evidence="2 3">
    <name type="scientific">Linum trigynum</name>
    <dbReference type="NCBI Taxonomy" id="586398"/>
    <lineage>
        <taxon>Eukaryota</taxon>
        <taxon>Viridiplantae</taxon>
        <taxon>Streptophyta</taxon>
        <taxon>Embryophyta</taxon>
        <taxon>Tracheophyta</taxon>
        <taxon>Spermatophyta</taxon>
        <taxon>Magnoliopsida</taxon>
        <taxon>eudicotyledons</taxon>
        <taxon>Gunneridae</taxon>
        <taxon>Pentapetalae</taxon>
        <taxon>rosids</taxon>
        <taxon>fabids</taxon>
        <taxon>Malpighiales</taxon>
        <taxon>Linaceae</taxon>
        <taxon>Linum</taxon>
    </lineage>
</organism>
<evidence type="ECO:0000313" key="3">
    <source>
        <dbReference type="Proteomes" id="UP001497516"/>
    </source>
</evidence>
<dbReference type="AlphaFoldDB" id="A0AAV2D7Q3"/>
<dbReference type="Proteomes" id="UP001497516">
    <property type="component" value="Chromosome 2"/>
</dbReference>
<name>A0AAV2D7Q3_9ROSI</name>
<evidence type="ECO:0000256" key="1">
    <source>
        <dbReference type="SAM" id="MobiDB-lite"/>
    </source>
</evidence>
<feature type="compositionally biased region" description="Gly residues" evidence="1">
    <location>
        <begin position="37"/>
        <end position="46"/>
    </location>
</feature>
<gene>
    <name evidence="2" type="ORF">LTRI10_LOCUS12081</name>
</gene>
<feature type="region of interest" description="Disordered" evidence="1">
    <location>
        <begin position="63"/>
        <end position="85"/>
    </location>
</feature>
<proteinExistence type="predicted"/>
<evidence type="ECO:0000313" key="2">
    <source>
        <dbReference type="EMBL" id="CAL1369507.1"/>
    </source>
</evidence>
<accession>A0AAV2D7Q3</accession>
<dbReference type="EMBL" id="OZ034815">
    <property type="protein sequence ID" value="CAL1369507.1"/>
    <property type="molecule type" value="Genomic_DNA"/>
</dbReference>
<reference evidence="2 3" key="1">
    <citation type="submission" date="2024-04" db="EMBL/GenBank/DDBJ databases">
        <authorList>
            <person name="Fracassetti M."/>
        </authorList>
    </citation>
    <scope>NUCLEOTIDE SEQUENCE [LARGE SCALE GENOMIC DNA]</scope>
</reference>
<feature type="region of interest" description="Disordered" evidence="1">
    <location>
        <begin position="1"/>
        <end position="51"/>
    </location>
</feature>
<sequence length="136" mass="13668">MASINVDEIEVVQGEEGYLSSPSRVSTDPSLDLDNSGNGGGGGAGGYEVSVTSSYDVDSELDCRGSSDVDGTVSGSGPAGTSARGVLIIRRDRAGGSGGANCEGREGSETQSEPRCIARVSEAISRLGFRGVGAAY</sequence>
<feature type="compositionally biased region" description="Polar residues" evidence="1">
    <location>
        <begin position="20"/>
        <end position="36"/>
    </location>
</feature>
<feature type="region of interest" description="Disordered" evidence="1">
    <location>
        <begin position="95"/>
        <end position="114"/>
    </location>
</feature>